<dbReference type="HOGENOM" id="CLU_1319757_0_0_14"/>
<evidence type="ECO:0000313" key="2">
    <source>
        <dbReference type="Proteomes" id="UP000008637"/>
    </source>
</evidence>
<gene>
    <name evidence="1" type="ordered locus">HF1_05920</name>
</gene>
<reference evidence="1 2" key="1">
    <citation type="journal article" date="2011" name="J. Bacteriol.">
        <title>Complete genome sequence of Mycoplasma haemofelis, a hemotropic mycoplasma.</title>
        <authorList>
            <person name="Barker E.N."/>
            <person name="Helps C.R."/>
            <person name="Peters I.R."/>
            <person name="Darby A.C."/>
            <person name="Radford A.D."/>
            <person name="Tasker S."/>
        </authorList>
    </citation>
    <scope>NUCLEOTIDE SEQUENCE [LARGE SCALE GENOMIC DNA]</scope>
    <source>
        <strain evidence="1 2">Langford 1</strain>
    </source>
</reference>
<dbReference type="AlphaFoldDB" id="E8ZHH9"/>
<dbReference type="Proteomes" id="UP000008637">
    <property type="component" value="Chromosome"/>
</dbReference>
<keyword evidence="2" id="KW-1185">Reference proteome</keyword>
<evidence type="ECO:0000313" key="1">
    <source>
        <dbReference type="EMBL" id="CBY92600.1"/>
    </source>
</evidence>
<name>E8ZHH9_MYCHL</name>
<accession>E8ZHH9</accession>
<sequence length="219" mass="23862">MSISTAKMAAALGGAGAVGTGGYFAVKNLPSTPISIKESLLKEEYELISGIESKEKREGQYKTTFLAYASDSEFLREINKHKGEGADLTSSDNGDKGKLALEKLCSSYLSSTDTFHLKNSQKWCVLRIMDKEVSDKTWISLSESGTDAKWKSSFTANKNLLISLGIDGITNSTDENAGHPKVKEWCTKNTKLVINKENKNVTNNAYQICTEAKQASAQS</sequence>
<dbReference type="KEGG" id="mha:HF1_05920"/>
<protein>
    <submittedName>
        <fullName evidence="1">Uncharacterized protein</fullName>
    </submittedName>
</protein>
<proteinExistence type="predicted"/>
<organism evidence="1 2">
    <name type="scientific">Mycoplasma haemofelis (strain Langford 1)</name>
    <name type="common">Haemobartonella felis</name>
    <dbReference type="NCBI Taxonomy" id="941640"/>
    <lineage>
        <taxon>Bacteria</taxon>
        <taxon>Bacillati</taxon>
        <taxon>Mycoplasmatota</taxon>
        <taxon>Mollicutes</taxon>
        <taxon>Mycoplasmataceae</taxon>
        <taxon>Mycoplasma</taxon>
    </lineage>
</organism>
<dbReference type="EMBL" id="FR773153">
    <property type="protein sequence ID" value="CBY92600.1"/>
    <property type="molecule type" value="Genomic_DNA"/>
</dbReference>
<dbReference type="OrthoDB" id="9780991at2"/>